<evidence type="ECO:0000256" key="1">
    <source>
        <dbReference type="SAM" id="MobiDB-lite"/>
    </source>
</evidence>
<reference evidence="2 3" key="1">
    <citation type="journal article" date="2019" name="Nat. Ecol. Evol.">
        <title>Megaphylogeny resolves global patterns of mushroom evolution.</title>
        <authorList>
            <person name="Varga T."/>
            <person name="Krizsan K."/>
            <person name="Foldi C."/>
            <person name="Dima B."/>
            <person name="Sanchez-Garcia M."/>
            <person name="Sanchez-Ramirez S."/>
            <person name="Szollosi G.J."/>
            <person name="Szarkandi J.G."/>
            <person name="Papp V."/>
            <person name="Albert L."/>
            <person name="Andreopoulos W."/>
            <person name="Angelini C."/>
            <person name="Antonin V."/>
            <person name="Barry K.W."/>
            <person name="Bougher N.L."/>
            <person name="Buchanan P."/>
            <person name="Buyck B."/>
            <person name="Bense V."/>
            <person name="Catcheside P."/>
            <person name="Chovatia M."/>
            <person name="Cooper J."/>
            <person name="Damon W."/>
            <person name="Desjardin D."/>
            <person name="Finy P."/>
            <person name="Geml J."/>
            <person name="Haridas S."/>
            <person name="Hughes K."/>
            <person name="Justo A."/>
            <person name="Karasinski D."/>
            <person name="Kautmanova I."/>
            <person name="Kiss B."/>
            <person name="Kocsube S."/>
            <person name="Kotiranta H."/>
            <person name="LaButti K.M."/>
            <person name="Lechner B.E."/>
            <person name="Liimatainen K."/>
            <person name="Lipzen A."/>
            <person name="Lukacs Z."/>
            <person name="Mihaltcheva S."/>
            <person name="Morgado L.N."/>
            <person name="Niskanen T."/>
            <person name="Noordeloos M.E."/>
            <person name="Ohm R.A."/>
            <person name="Ortiz-Santana B."/>
            <person name="Ovrebo C."/>
            <person name="Racz N."/>
            <person name="Riley R."/>
            <person name="Savchenko A."/>
            <person name="Shiryaev A."/>
            <person name="Soop K."/>
            <person name="Spirin V."/>
            <person name="Szebenyi C."/>
            <person name="Tomsovsky M."/>
            <person name="Tulloss R.E."/>
            <person name="Uehling J."/>
            <person name="Grigoriev I.V."/>
            <person name="Vagvolgyi C."/>
            <person name="Papp T."/>
            <person name="Martin F.M."/>
            <person name="Miettinen O."/>
            <person name="Hibbett D.S."/>
            <person name="Nagy L.G."/>
        </authorList>
    </citation>
    <scope>NUCLEOTIDE SEQUENCE [LARGE SCALE GENOMIC DNA]</scope>
    <source>
        <strain evidence="2 3">OMC1185</strain>
    </source>
</reference>
<dbReference type="OrthoDB" id="3018573at2759"/>
<protein>
    <submittedName>
        <fullName evidence="2">Uncharacterized protein</fullName>
    </submittedName>
</protein>
<evidence type="ECO:0000313" key="2">
    <source>
        <dbReference type="EMBL" id="TFK48665.1"/>
    </source>
</evidence>
<sequence length="255" mass="29001">MAGEVLVRPGQSLQLSGFHDKLYNLADHNIYLPITAFTLKSLTKFMEAGSTMKKVKLESKVRVVDLFWLPDERYMEIWEWCQGRDNFLCFAAGDDSYIKHWFKHFQWFLDLEDFEDNWVTIRETDVLLQKRYHAQPFEFEPAFCHMKYLEVLMKSGSKSGADSRSEVDMKVAEASALLLQAKSLFNNLQSKFVQGSSSGRSRGGFGGQGHGLGAPFQPGNGGGPSAPVCLVCARKRHMVPRCSFNRFTVMRPIRV</sequence>
<gene>
    <name evidence="2" type="ORF">OE88DRAFT_1737453</name>
</gene>
<accession>A0A5C3MV16</accession>
<proteinExistence type="predicted"/>
<organism evidence="2 3">
    <name type="scientific">Heliocybe sulcata</name>
    <dbReference type="NCBI Taxonomy" id="5364"/>
    <lineage>
        <taxon>Eukaryota</taxon>
        <taxon>Fungi</taxon>
        <taxon>Dikarya</taxon>
        <taxon>Basidiomycota</taxon>
        <taxon>Agaricomycotina</taxon>
        <taxon>Agaricomycetes</taxon>
        <taxon>Gloeophyllales</taxon>
        <taxon>Gloeophyllaceae</taxon>
        <taxon>Heliocybe</taxon>
    </lineage>
</organism>
<name>A0A5C3MV16_9AGAM</name>
<evidence type="ECO:0000313" key="3">
    <source>
        <dbReference type="Proteomes" id="UP000305948"/>
    </source>
</evidence>
<dbReference type="AlphaFoldDB" id="A0A5C3MV16"/>
<keyword evidence="3" id="KW-1185">Reference proteome</keyword>
<dbReference type="Proteomes" id="UP000305948">
    <property type="component" value="Unassembled WGS sequence"/>
</dbReference>
<dbReference type="EMBL" id="ML213518">
    <property type="protein sequence ID" value="TFK48665.1"/>
    <property type="molecule type" value="Genomic_DNA"/>
</dbReference>
<feature type="region of interest" description="Disordered" evidence="1">
    <location>
        <begin position="196"/>
        <end position="219"/>
    </location>
</feature>
<dbReference type="STRING" id="5364.A0A5C3MV16"/>
<feature type="compositionally biased region" description="Gly residues" evidence="1">
    <location>
        <begin position="201"/>
        <end position="212"/>
    </location>
</feature>